<gene>
    <name evidence="2" type="ORF">BG011_008090</name>
</gene>
<organism evidence="2 3">
    <name type="scientific">Mortierella polycephala</name>
    <dbReference type="NCBI Taxonomy" id="41804"/>
    <lineage>
        <taxon>Eukaryota</taxon>
        <taxon>Fungi</taxon>
        <taxon>Fungi incertae sedis</taxon>
        <taxon>Mucoromycota</taxon>
        <taxon>Mortierellomycotina</taxon>
        <taxon>Mortierellomycetes</taxon>
        <taxon>Mortierellales</taxon>
        <taxon>Mortierellaceae</taxon>
        <taxon>Mortierella</taxon>
    </lineage>
</organism>
<accession>A0A9P6Q9Q4</accession>
<dbReference type="Pfam" id="PF08570">
    <property type="entry name" value="DUF1761"/>
    <property type="match status" value="1"/>
</dbReference>
<reference evidence="2" key="1">
    <citation type="journal article" date="2020" name="Fungal Divers.">
        <title>Resolving the Mortierellaceae phylogeny through synthesis of multi-gene phylogenetics and phylogenomics.</title>
        <authorList>
            <person name="Vandepol N."/>
            <person name="Liber J."/>
            <person name="Desiro A."/>
            <person name="Na H."/>
            <person name="Kennedy M."/>
            <person name="Barry K."/>
            <person name="Grigoriev I.V."/>
            <person name="Miller A.N."/>
            <person name="O'Donnell K."/>
            <person name="Stajich J.E."/>
            <person name="Bonito G."/>
        </authorList>
    </citation>
    <scope>NUCLEOTIDE SEQUENCE</scope>
    <source>
        <strain evidence="2">KOD948</strain>
    </source>
</reference>
<protein>
    <submittedName>
        <fullName evidence="2">Uncharacterized protein</fullName>
    </submittedName>
</protein>
<evidence type="ECO:0000256" key="1">
    <source>
        <dbReference type="SAM" id="Phobius"/>
    </source>
</evidence>
<dbReference type="OrthoDB" id="2425221at2759"/>
<keyword evidence="1" id="KW-0812">Transmembrane</keyword>
<keyword evidence="1" id="KW-0472">Membrane</keyword>
<feature type="transmembrane region" description="Helical" evidence="1">
    <location>
        <begin position="121"/>
        <end position="139"/>
    </location>
</feature>
<name>A0A9P6Q9Q4_9FUNG</name>
<comment type="caution">
    <text evidence="2">The sequence shown here is derived from an EMBL/GenBank/DDBJ whole genome shotgun (WGS) entry which is preliminary data.</text>
</comment>
<feature type="transmembrane region" description="Helical" evidence="1">
    <location>
        <begin position="90"/>
        <end position="109"/>
    </location>
</feature>
<keyword evidence="3" id="KW-1185">Reference proteome</keyword>
<proteinExistence type="predicted"/>
<dbReference type="InterPro" id="IPR013879">
    <property type="entry name" value="DUF1761"/>
</dbReference>
<dbReference type="Proteomes" id="UP000726737">
    <property type="component" value="Unassembled WGS sequence"/>
</dbReference>
<dbReference type="EMBL" id="JAAAJA010000065">
    <property type="protein sequence ID" value="KAG0263764.1"/>
    <property type="molecule type" value="Genomic_DNA"/>
</dbReference>
<feature type="transmembrane region" description="Helical" evidence="1">
    <location>
        <begin position="7"/>
        <end position="30"/>
    </location>
</feature>
<dbReference type="AlphaFoldDB" id="A0A9P6Q9Q4"/>
<evidence type="ECO:0000313" key="3">
    <source>
        <dbReference type="Proteomes" id="UP000726737"/>
    </source>
</evidence>
<evidence type="ECO:0000313" key="2">
    <source>
        <dbReference type="EMBL" id="KAG0263764.1"/>
    </source>
</evidence>
<sequence length="141" mass="15615">MIHIPNVALPAVIAGALFNQVVGVVIYSGFSETWLAAMKKDKNRDAWTENSSNLNMLLLQELFLNFSKAWVTGLFLNLTQARTASQALQLGMFLFGGVVVPTVTSEILWENRSMDLQRFKYISGFSSTVLLAYVMFSIGTA</sequence>
<keyword evidence="1" id="KW-1133">Transmembrane helix</keyword>